<keyword evidence="1" id="KW-0472">Membrane</keyword>
<dbReference type="EMBL" id="CP021435">
    <property type="protein sequence ID" value="ATJ84452.1"/>
    <property type="molecule type" value="Genomic_DNA"/>
</dbReference>
<feature type="transmembrane region" description="Helical" evidence="1">
    <location>
        <begin position="141"/>
        <end position="159"/>
    </location>
</feature>
<proteinExistence type="predicted"/>
<name>A0A291PC50_9GAMM</name>
<keyword evidence="1" id="KW-1133">Transmembrane helix</keyword>
<reference evidence="2 3" key="1">
    <citation type="journal article" date="2017" name="Sci. Rep.">
        <title>Revealing the Saline Adaptation Strategies of the Halophilic Bacterium Halomonas beimenensis through High-throughput Omics and Transposon Mutagenesis Approaches.</title>
        <authorList>
            <person name="Chen Y.H."/>
            <person name="Lin S.S."/>
            <person name="Shyu Y.T."/>
        </authorList>
    </citation>
    <scope>NUCLEOTIDE SEQUENCE [LARGE SCALE GENOMIC DNA]</scope>
    <source>
        <strain evidence="2 3">NTU-111</strain>
    </source>
</reference>
<protein>
    <submittedName>
        <fullName evidence="2">Uncharacterized protein</fullName>
    </submittedName>
</protein>
<feature type="transmembrane region" description="Helical" evidence="1">
    <location>
        <begin position="29"/>
        <end position="47"/>
    </location>
</feature>
<dbReference type="Proteomes" id="UP000219993">
    <property type="component" value="Chromosome"/>
</dbReference>
<sequence>MADFRTHLGVAATLGAVVAHGGWQAGLWGMAEGLPILALVTFGGILPDIDADRSRAIRLIFNLLAIPAVVAGALWLQGRLEPGHLLVACGGIYLGVRYLAGALFGRFTVHRGIWHSLLAALLCGLTATALSHRLFLLPDRLAWAHGAALALGFVIHLLLDELYSVDLTGARLKRSFGTALKPFDWREPGNSLAMLAVTASLSPWLPPWEPLLALLAQGSALWR</sequence>
<gene>
    <name evidence="2" type="ORF">BEI_3465</name>
</gene>
<feature type="transmembrane region" description="Helical" evidence="1">
    <location>
        <begin position="59"/>
        <end position="78"/>
    </location>
</feature>
<dbReference type="RefSeq" id="WP_097790642.1">
    <property type="nucleotide sequence ID" value="NZ_CP021435.1"/>
</dbReference>
<evidence type="ECO:0000256" key="1">
    <source>
        <dbReference type="SAM" id="Phobius"/>
    </source>
</evidence>
<evidence type="ECO:0000313" key="2">
    <source>
        <dbReference type="EMBL" id="ATJ84452.1"/>
    </source>
</evidence>
<dbReference type="AlphaFoldDB" id="A0A291PC50"/>
<feature type="transmembrane region" description="Helical" evidence="1">
    <location>
        <begin position="117"/>
        <end position="135"/>
    </location>
</feature>
<evidence type="ECO:0000313" key="3">
    <source>
        <dbReference type="Proteomes" id="UP000219993"/>
    </source>
</evidence>
<dbReference type="KEGG" id="hbe:BEI_3465"/>
<dbReference type="InterPro" id="IPR007404">
    <property type="entry name" value="YdjM-like"/>
</dbReference>
<keyword evidence="1" id="KW-0812">Transmembrane</keyword>
<organism evidence="2 3">
    <name type="scientific">Halomonas beimenensis</name>
    <dbReference type="NCBI Taxonomy" id="475662"/>
    <lineage>
        <taxon>Bacteria</taxon>
        <taxon>Pseudomonadati</taxon>
        <taxon>Pseudomonadota</taxon>
        <taxon>Gammaproteobacteria</taxon>
        <taxon>Oceanospirillales</taxon>
        <taxon>Halomonadaceae</taxon>
        <taxon>Halomonas</taxon>
    </lineage>
</organism>
<dbReference type="Pfam" id="PF04307">
    <property type="entry name" value="YdjM"/>
    <property type="match status" value="1"/>
</dbReference>
<accession>A0A291PC50</accession>
<feature type="transmembrane region" description="Helical" evidence="1">
    <location>
        <begin position="84"/>
        <end position="105"/>
    </location>
</feature>
<keyword evidence="3" id="KW-1185">Reference proteome</keyword>
<dbReference type="OrthoDB" id="5295350at2"/>